<evidence type="ECO:0000313" key="7">
    <source>
        <dbReference type="EMBL" id="GAQ79477.1"/>
    </source>
</evidence>
<dbReference type="Pfam" id="PF25789">
    <property type="entry name" value="TPR_NAA35"/>
    <property type="match status" value="1"/>
</dbReference>
<protein>
    <submittedName>
        <fullName evidence="7">N (Alpha)-terminal acetyltransferase</fullName>
    </submittedName>
</protein>
<dbReference type="EMBL" id="DF236980">
    <property type="protein sequence ID" value="GAQ79477.1"/>
    <property type="molecule type" value="Genomic_DNA"/>
</dbReference>
<gene>
    <name evidence="7" type="ORF">KFL_000310270</name>
</gene>
<dbReference type="PANTHER" id="PTHR21373">
    <property type="entry name" value="GLUCOSE REPRESSIBLE PROTEIN MAK10"/>
    <property type="match status" value="1"/>
</dbReference>
<feature type="compositionally biased region" description="Basic and acidic residues" evidence="4">
    <location>
        <begin position="343"/>
        <end position="357"/>
    </location>
</feature>
<feature type="compositionally biased region" description="Low complexity" evidence="4">
    <location>
        <begin position="455"/>
        <end position="468"/>
    </location>
</feature>
<proteinExistence type="inferred from homology"/>
<evidence type="ECO:0000313" key="8">
    <source>
        <dbReference type="Proteomes" id="UP000054558"/>
    </source>
</evidence>
<feature type="domain" description="NAA35-like TPR repeats" evidence="6">
    <location>
        <begin position="600"/>
        <end position="992"/>
    </location>
</feature>
<evidence type="ECO:0000256" key="3">
    <source>
        <dbReference type="ARBA" id="ARBA00022490"/>
    </source>
</evidence>
<feature type="compositionally biased region" description="Basic and acidic residues" evidence="4">
    <location>
        <begin position="417"/>
        <end position="431"/>
    </location>
</feature>
<comment type="subcellular location">
    <subcellularLocation>
        <location evidence="1">Cytoplasm</location>
    </subcellularLocation>
</comment>
<dbReference type="GO" id="GO:0031417">
    <property type="term" value="C:NatC complex"/>
    <property type="evidence" value="ECO:0000318"/>
    <property type="project" value="GO_Central"/>
</dbReference>
<reference evidence="7 8" key="1">
    <citation type="journal article" date="2014" name="Nat. Commun.">
        <title>Klebsormidium flaccidum genome reveals primary factors for plant terrestrial adaptation.</title>
        <authorList>
            <person name="Hori K."/>
            <person name="Maruyama F."/>
            <person name="Fujisawa T."/>
            <person name="Togashi T."/>
            <person name="Yamamoto N."/>
            <person name="Seo M."/>
            <person name="Sato S."/>
            <person name="Yamada T."/>
            <person name="Mori H."/>
            <person name="Tajima N."/>
            <person name="Moriyama T."/>
            <person name="Ikeuchi M."/>
            <person name="Watanabe M."/>
            <person name="Wada H."/>
            <person name="Kobayashi K."/>
            <person name="Saito M."/>
            <person name="Masuda T."/>
            <person name="Sasaki-Sekimoto Y."/>
            <person name="Mashiguchi K."/>
            <person name="Awai K."/>
            <person name="Shimojima M."/>
            <person name="Masuda S."/>
            <person name="Iwai M."/>
            <person name="Nobusawa T."/>
            <person name="Narise T."/>
            <person name="Kondo S."/>
            <person name="Saito H."/>
            <person name="Sato R."/>
            <person name="Murakawa M."/>
            <person name="Ihara Y."/>
            <person name="Oshima-Yamada Y."/>
            <person name="Ohtaka K."/>
            <person name="Satoh M."/>
            <person name="Sonobe K."/>
            <person name="Ishii M."/>
            <person name="Ohtani R."/>
            <person name="Kanamori-Sato M."/>
            <person name="Honoki R."/>
            <person name="Miyazaki D."/>
            <person name="Mochizuki H."/>
            <person name="Umetsu J."/>
            <person name="Higashi K."/>
            <person name="Shibata D."/>
            <person name="Kamiya Y."/>
            <person name="Sato N."/>
            <person name="Nakamura Y."/>
            <person name="Tabata S."/>
            <person name="Ida S."/>
            <person name="Kurokawa K."/>
            <person name="Ohta H."/>
        </authorList>
    </citation>
    <scope>NUCLEOTIDE SEQUENCE [LARGE SCALE GENOMIC DNA]</scope>
    <source>
        <strain evidence="7 8">NIES-2285</strain>
    </source>
</reference>
<dbReference type="Proteomes" id="UP000054558">
    <property type="component" value="Unassembled WGS sequence"/>
</dbReference>
<organism evidence="7 8">
    <name type="scientific">Klebsormidium nitens</name>
    <name type="common">Green alga</name>
    <name type="synonym">Ulothrix nitens</name>
    <dbReference type="NCBI Taxonomy" id="105231"/>
    <lineage>
        <taxon>Eukaryota</taxon>
        <taxon>Viridiplantae</taxon>
        <taxon>Streptophyta</taxon>
        <taxon>Klebsormidiophyceae</taxon>
        <taxon>Klebsormidiales</taxon>
        <taxon>Klebsormidiaceae</taxon>
        <taxon>Klebsormidium</taxon>
    </lineage>
</organism>
<dbReference type="Pfam" id="PF04112">
    <property type="entry name" value="Mak10"/>
    <property type="match status" value="1"/>
</dbReference>
<sequence length="1004" mass="107745">MSDRTVAMDKTVWADCQGLLAEACSALEPGELIHGENFSLFEAMAAIEIMDPKMDAGMSTEGFKSAQEAIEGGSAPLDLTVPQLLDVMDQLLAYEATWQSGHTLAQTVYSCLYLHIPERTASNPLLHAYCKVVRSTCNLVRTLVMVADIHEENEDFIGATFGFPLELEEDGRCMTLLAAVEETLAKQLKAARAGAAGASPEAPAPLQADPLLEEPFCAALLARLRFRRALHQALTHLDKGPTHEKGTLGAQQAIATAAKELAIIRISSPQLARALERVTSAGTAGGGVPQEAPRAVTSEGASDTGTSAAGSGTSAEASGKGSFAGSKEGATPARSSRGAEGAGKSRERKATGKERTPKGPRKSVEGAPVSSETGAGVSGRGTKQPEAASADKYVPSGSVRSQESTRRGDRTTGGMADTREESGSLEGRRGAETPAQPSDAFSDEAPGGREWGNGADALAASLQASVLSESEHDRESGPSSSGRVSSGATYAAPSDTPHSRDRMPCTIHLREGGSTSAPLPSPSEAAGIIAGQPPIHTRDLREGVTGTAEASTASGRAAIGFDESVNRRLLGSTPPRSMKMLTWAETMDYYDRLLQDLAQITHAPSARSLADVIQFVADFSDRQPRILARSRLFLHLFPEAFLVLGRDSLTEMVLDAVNLPQGAIRKDPGVLAFAVKAARAVKALLKLLCVNNSRQRRKLARCLAEWEGVRREAEAQSQHNEAIRAWVAQTLEAQGALGPDHPPDAWLDNVFTCWTEQQICRIMTRHLSLGFPQQLYSPGELPVIFWYLSRVYVNHAGLLHTHGNHLLAMHKVQNLGGGRRKSRGGEGTGRYVPGVDQYLVTAYGRLAWGMTQAFALLQRSNKLPQHASPFNSGFEVYLQRFAPFIAVQQPVAIPYEEYTGELEYMLSAQYDVLGGALRAFEDALEMTRALSTELARMDLPRVSQARRAEECRQLEQVVQRNVVALKVLAHVGAASTHAVTCDFSYHQFFPVLVVKKVTGKTSKS</sequence>
<evidence type="ECO:0000259" key="5">
    <source>
        <dbReference type="Pfam" id="PF04112"/>
    </source>
</evidence>
<keyword evidence="8" id="KW-1185">Reference proteome</keyword>
<name>A0A1Y1HSE5_KLENI</name>
<dbReference type="OMA" id="QMEWIVQ"/>
<comment type="similarity">
    <text evidence="2">Belongs to the MAK10 family.</text>
</comment>
<dbReference type="InterPro" id="IPR057983">
    <property type="entry name" value="NAA35-like_N"/>
</dbReference>
<feature type="compositionally biased region" description="Low complexity" evidence="4">
    <location>
        <begin position="477"/>
        <end position="487"/>
    </location>
</feature>
<feature type="region of interest" description="Disordered" evidence="4">
    <location>
        <begin position="280"/>
        <end position="534"/>
    </location>
</feature>
<keyword evidence="7" id="KW-0808">Transferase</keyword>
<dbReference type="PANTHER" id="PTHR21373:SF0">
    <property type="entry name" value="N-ALPHA-ACETYLTRANSFERASE 35, NATC AUXILIARY SUBUNIT"/>
    <property type="match status" value="1"/>
</dbReference>
<dbReference type="AlphaFoldDB" id="A0A1Y1HSE5"/>
<feature type="compositionally biased region" description="Basic and acidic residues" evidence="4">
    <location>
        <begin position="497"/>
        <end position="511"/>
    </location>
</feature>
<dbReference type="GO" id="GO:0016740">
    <property type="term" value="F:transferase activity"/>
    <property type="evidence" value="ECO:0007669"/>
    <property type="project" value="UniProtKB-KW"/>
</dbReference>
<dbReference type="OrthoDB" id="269405at2759"/>
<dbReference type="STRING" id="105231.A0A1Y1HSE5"/>
<evidence type="ECO:0000256" key="1">
    <source>
        <dbReference type="ARBA" id="ARBA00004496"/>
    </source>
</evidence>
<evidence type="ECO:0000256" key="2">
    <source>
        <dbReference type="ARBA" id="ARBA00006289"/>
    </source>
</evidence>
<evidence type="ECO:0000256" key="4">
    <source>
        <dbReference type="SAM" id="MobiDB-lite"/>
    </source>
</evidence>
<dbReference type="InterPro" id="IPR007244">
    <property type="entry name" value="Naa35_N"/>
</dbReference>
<feature type="domain" description="NAA35-like N-terminal" evidence="5">
    <location>
        <begin position="29"/>
        <end position="115"/>
    </location>
</feature>
<keyword evidence="3" id="KW-0963">Cytoplasm</keyword>
<evidence type="ECO:0000259" key="6">
    <source>
        <dbReference type="Pfam" id="PF25789"/>
    </source>
</evidence>
<dbReference type="InterPro" id="IPR057982">
    <property type="entry name" value="TPR_NAA35"/>
</dbReference>
<feature type="compositionally biased region" description="Low complexity" evidence="4">
    <location>
        <begin position="297"/>
        <end position="321"/>
    </location>
</feature>
<accession>A0A1Y1HSE5</accession>